<feature type="signal peptide" evidence="1">
    <location>
        <begin position="1"/>
        <end position="24"/>
    </location>
</feature>
<keyword evidence="3" id="KW-1185">Reference proteome</keyword>
<accession>A0A967ABQ7</accession>
<dbReference type="PROSITE" id="PS51257">
    <property type="entry name" value="PROKAR_LIPOPROTEIN"/>
    <property type="match status" value="1"/>
</dbReference>
<dbReference type="Proteomes" id="UP000643701">
    <property type="component" value="Unassembled WGS sequence"/>
</dbReference>
<organism evidence="2 3">
    <name type="scientific">Psychroflexus maritimus</name>
    <dbReference type="NCBI Taxonomy" id="2714865"/>
    <lineage>
        <taxon>Bacteria</taxon>
        <taxon>Pseudomonadati</taxon>
        <taxon>Bacteroidota</taxon>
        <taxon>Flavobacteriia</taxon>
        <taxon>Flavobacteriales</taxon>
        <taxon>Flavobacteriaceae</taxon>
        <taxon>Psychroflexus</taxon>
    </lineage>
</organism>
<evidence type="ECO:0000313" key="3">
    <source>
        <dbReference type="Proteomes" id="UP000643701"/>
    </source>
</evidence>
<dbReference type="RefSeq" id="WP_166399599.1">
    <property type="nucleotide sequence ID" value="NZ_JAANAS010000035.1"/>
</dbReference>
<evidence type="ECO:0000313" key="2">
    <source>
        <dbReference type="EMBL" id="NGZ89334.1"/>
    </source>
</evidence>
<proteinExistence type="predicted"/>
<feature type="chain" id="PRO_5037006150" evidence="1">
    <location>
        <begin position="25"/>
        <end position="280"/>
    </location>
</feature>
<evidence type="ECO:0000256" key="1">
    <source>
        <dbReference type="SAM" id="SignalP"/>
    </source>
</evidence>
<protein>
    <submittedName>
        <fullName evidence="2">Uncharacterized protein</fullName>
    </submittedName>
</protein>
<dbReference type="EMBL" id="JAANAS010000035">
    <property type="protein sequence ID" value="NGZ89334.1"/>
    <property type="molecule type" value="Genomic_DNA"/>
</dbReference>
<reference evidence="2" key="1">
    <citation type="submission" date="2020-03" db="EMBL/GenBank/DDBJ databases">
        <title>Psychroflexus Maritimus sp. nov., isolate from marine sediment.</title>
        <authorList>
            <person name="Zhong Y.-L."/>
        </authorList>
    </citation>
    <scope>NUCLEOTIDE SEQUENCE</scope>
    <source>
        <strain evidence="2">C1</strain>
    </source>
</reference>
<name>A0A967ABQ7_9FLAO</name>
<comment type="caution">
    <text evidence="2">The sequence shown here is derived from an EMBL/GenBank/DDBJ whole genome shotgun (WGS) entry which is preliminary data.</text>
</comment>
<keyword evidence="1" id="KW-0732">Signal</keyword>
<dbReference type="AlphaFoldDB" id="A0A967ABQ7"/>
<gene>
    <name evidence="2" type="ORF">G7034_03610</name>
</gene>
<sequence>MLGLRRITNLVVFIFILATTFSCSDDNEVLEQQDPQSQISTELSQRLVTNTGGNSEEAEEFNDDITWYKSSDIDPSYCGVQGALLAYELFDANNNSLDGILITGWSLESGISIEDTVILLEQIAEQEYGQGVQLIFVAAVLVKPIDADTADVAQVSNYTVFADYFKDCQSSNVIFEEEDNSIDVSSLMPEPDPVDFPDETLPCASLEFPVDIIIADENDAAATSQVTVDEQGLISYLTANVSGLVFIDFVYPVNVNLADGTQVAANSATELEQIFDQNCD</sequence>